<feature type="signal peptide" evidence="2">
    <location>
        <begin position="1"/>
        <end position="26"/>
    </location>
</feature>
<reference evidence="4 5" key="1">
    <citation type="submission" date="2024-09" db="EMBL/GenBank/DDBJ databases">
        <title>Chromosome-scale assembly of Riccia sorocarpa.</title>
        <authorList>
            <person name="Paukszto L."/>
        </authorList>
    </citation>
    <scope>NUCLEOTIDE SEQUENCE [LARGE SCALE GENOMIC DNA]</scope>
    <source>
        <strain evidence="4">LP-2024</strain>
        <tissue evidence="4">Aerial parts of the thallus</tissue>
    </source>
</reference>
<comment type="subcellular location">
    <subcellularLocation>
        <location evidence="1">Membrane</location>
        <topology evidence="1">Single-pass membrane protein</topology>
    </subcellularLocation>
</comment>
<accession>A0ABD3H5F5</accession>
<keyword evidence="2" id="KW-0732">Signal</keyword>
<evidence type="ECO:0000313" key="5">
    <source>
        <dbReference type="Proteomes" id="UP001633002"/>
    </source>
</evidence>
<name>A0ABD3H5F5_9MARC</name>
<protein>
    <recommendedName>
        <fullName evidence="3">Malectin-like domain-containing protein</fullName>
    </recommendedName>
</protein>
<dbReference type="AlphaFoldDB" id="A0ABD3H5F5"/>
<dbReference type="Proteomes" id="UP001633002">
    <property type="component" value="Unassembled WGS sequence"/>
</dbReference>
<gene>
    <name evidence="4" type="ORF">R1sor_003572</name>
</gene>
<evidence type="ECO:0000313" key="4">
    <source>
        <dbReference type="EMBL" id="KAL3685550.1"/>
    </source>
</evidence>
<comment type="caution">
    <text evidence="4">The sequence shown here is derived from an EMBL/GenBank/DDBJ whole genome shotgun (WGS) entry which is preliminary data.</text>
</comment>
<dbReference type="EMBL" id="JBJQOH010000006">
    <property type="protein sequence ID" value="KAL3685550.1"/>
    <property type="molecule type" value="Genomic_DNA"/>
</dbReference>
<dbReference type="GO" id="GO:0016020">
    <property type="term" value="C:membrane"/>
    <property type="evidence" value="ECO:0007669"/>
    <property type="project" value="UniProtKB-SubCell"/>
</dbReference>
<dbReference type="InterPro" id="IPR024788">
    <property type="entry name" value="Malectin-like_Carb-bd_dom"/>
</dbReference>
<keyword evidence="5" id="KW-1185">Reference proteome</keyword>
<dbReference type="Pfam" id="PF12819">
    <property type="entry name" value="Malectin_like"/>
    <property type="match status" value="1"/>
</dbReference>
<feature type="chain" id="PRO_5044865555" description="Malectin-like domain-containing protein" evidence="2">
    <location>
        <begin position="27"/>
        <end position="412"/>
    </location>
</feature>
<organism evidence="4 5">
    <name type="scientific">Riccia sorocarpa</name>
    <dbReference type="NCBI Taxonomy" id="122646"/>
    <lineage>
        <taxon>Eukaryota</taxon>
        <taxon>Viridiplantae</taxon>
        <taxon>Streptophyta</taxon>
        <taxon>Embryophyta</taxon>
        <taxon>Marchantiophyta</taxon>
        <taxon>Marchantiopsida</taxon>
        <taxon>Marchantiidae</taxon>
        <taxon>Marchantiales</taxon>
        <taxon>Ricciaceae</taxon>
        <taxon>Riccia</taxon>
    </lineage>
</organism>
<evidence type="ECO:0000256" key="1">
    <source>
        <dbReference type="ARBA" id="ARBA00004167"/>
    </source>
</evidence>
<feature type="domain" description="Malectin-like" evidence="3">
    <location>
        <begin position="37"/>
        <end position="262"/>
    </location>
</feature>
<evidence type="ECO:0000259" key="3">
    <source>
        <dbReference type="Pfam" id="PF12819"/>
    </source>
</evidence>
<dbReference type="PANTHER" id="PTHR45631:SF68">
    <property type="entry name" value="REPEAT FAMILY PROTEIN, PUTATIVE, EXPRESSED-RELATED"/>
    <property type="match status" value="1"/>
</dbReference>
<dbReference type="PANTHER" id="PTHR45631">
    <property type="entry name" value="OS07G0107800 PROTEIN-RELATED"/>
    <property type="match status" value="1"/>
</dbReference>
<sequence>MRLKFRIQLVLIRILVLTLRFRPGVSKPLEPFGYINVDCGGTGGKDPITGLDWESDDDYLQSAALLKSEGLAVSSKVIFSNSTAKFRVNANQLDTATVLWFPQSTQSKGFSKYCYSFDVSLSNMQSRDYLVRVVFSNTNLPSVDWELEYSQNFLFAVDTKVISDITLDNQEAQTVELFATALDDSLDICLLENKYDYIPGPTLVGISSIEVRSLPETLYPAYKGGKLDSKGRTLRLNHTVYYYVTVSRLNFGGDESSPPIRYPPIDTTVYGTGPLLRTVRGIVLTSAWEGATHNATISFTLDMVWWVSRAAQERSSLYYCLNLGLFDVAADKNNSGSRSVDIKNTDSTGASQWIGRDAKVQDNGTYVWTDRTYDFDGGFEKALSTFNIRPAAESTLPAMCWRYPALSYLHLH</sequence>
<proteinExistence type="predicted"/>
<evidence type="ECO:0000256" key="2">
    <source>
        <dbReference type="SAM" id="SignalP"/>
    </source>
</evidence>